<comment type="caution">
    <text evidence="8">The sequence shown here is derived from an EMBL/GenBank/DDBJ whole genome shotgun (WGS) entry which is preliminary data.</text>
</comment>
<evidence type="ECO:0000313" key="8">
    <source>
        <dbReference type="EMBL" id="OFV68009.1"/>
    </source>
</evidence>
<dbReference type="AlphaFoldDB" id="A0A1F2P9F1"/>
<dbReference type="SUPFAM" id="SSF46579">
    <property type="entry name" value="Prefoldin"/>
    <property type="match status" value="1"/>
</dbReference>
<protein>
    <recommendedName>
        <fullName evidence="5 6">Prefoldin subunit alpha</fullName>
    </recommendedName>
    <alternativeName>
        <fullName evidence="5">GimC subunit alpha</fullName>
    </alternativeName>
</protein>
<keyword evidence="7" id="KW-0175">Coiled coil</keyword>
<evidence type="ECO:0000256" key="6">
    <source>
        <dbReference type="NCBIfam" id="TIGR00293"/>
    </source>
</evidence>
<comment type="similarity">
    <text evidence="1">Belongs to the prefoldin subunit alpha family.</text>
</comment>
<comment type="function">
    <text evidence="4 5">Molecular chaperone capable of stabilizing a range of proteins. Seems to fulfill an ATP-independent, HSP70-like function in archaeal de novo protein folding.</text>
</comment>
<evidence type="ECO:0000313" key="9">
    <source>
        <dbReference type="Proteomes" id="UP000186940"/>
    </source>
</evidence>
<dbReference type="Gene3D" id="1.10.287.370">
    <property type="match status" value="1"/>
</dbReference>
<dbReference type="GO" id="GO:0016272">
    <property type="term" value="C:prefoldin complex"/>
    <property type="evidence" value="ECO:0007669"/>
    <property type="project" value="UniProtKB-UniRule"/>
</dbReference>
<dbReference type="GO" id="GO:0006457">
    <property type="term" value="P:protein folding"/>
    <property type="evidence" value="ECO:0007669"/>
    <property type="project" value="UniProtKB-UniRule"/>
</dbReference>
<comment type="subcellular location">
    <subcellularLocation>
        <location evidence="5">Cytoplasm</location>
    </subcellularLocation>
</comment>
<dbReference type="InterPro" id="IPR011599">
    <property type="entry name" value="PFD_alpha_archaea"/>
</dbReference>
<keyword evidence="9" id="KW-1185">Reference proteome</keyword>
<keyword evidence="5" id="KW-0963">Cytoplasm</keyword>
<dbReference type="InterPro" id="IPR004127">
    <property type="entry name" value="Prefoldin_subunit_alpha"/>
</dbReference>
<name>A0A1F2P9F1_9EURY</name>
<evidence type="ECO:0000256" key="3">
    <source>
        <dbReference type="ARBA" id="ARBA00023186"/>
    </source>
</evidence>
<evidence type="ECO:0000256" key="1">
    <source>
        <dbReference type="ARBA" id="ARBA00010048"/>
    </source>
</evidence>
<evidence type="ECO:0000256" key="2">
    <source>
        <dbReference type="ARBA" id="ARBA00011716"/>
    </source>
</evidence>
<evidence type="ECO:0000256" key="4">
    <source>
        <dbReference type="ARBA" id="ARBA00025077"/>
    </source>
</evidence>
<sequence length="144" mass="15729">MATNIDKETVQGMIIKHRQLQLQAESYTQQIGVIQASLEEHEKALTTMKALENIEEGGELLVSIGAGTAIYATLDRKDKVIVSFGGGVSAEKDLKSAIDIVTKRQKDLLETQKRLAEAVSGVEAEIQKLEQNLQVVAAQMEHKG</sequence>
<comment type="similarity">
    <text evidence="5">Belongs to the prefoldin alpha subunit family.</text>
</comment>
<comment type="subunit">
    <text evidence="2 5">Heterohexamer of two alpha and four beta subunits.</text>
</comment>
<dbReference type="GO" id="GO:0051082">
    <property type="term" value="F:unfolded protein binding"/>
    <property type="evidence" value="ECO:0007669"/>
    <property type="project" value="UniProtKB-UniRule"/>
</dbReference>
<dbReference type="InterPro" id="IPR009053">
    <property type="entry name" value="Prefoldin"/>
</dbReference>
<dbReference type="EMBL" id="LYOS01000002">
    <property type="protein sequence ID" value="OFV68009.1"/>
    <property type="molecule type" value="Genomic_DNA"/>
</dbReference>
<gene>
    <name evidence="5" type="primary">pfdA</name>
    <name evidence="8" type="ORF">SCAL_000649</name>
</gene>
<dbReference type="STRING" id="1838285.SCAL_000649"/>
<accession>A0A1F2P9F1</accession>
<dbReference type="NCBIfam" id="TIGR00293">
    <property type="entry name" value="prefoldin subunit alpha"/>
    <property type="match status" value="1"/>
</dbReference>
<organism evidence="8 9">
    <name type="scientific">Candidatus Syntropharchaeum caldarium</name>
    <dbReference type="NCBI Taxonomy" id="1838285"/>
    <lineage>
        <taxon>Archaea</taxon>
        <taxon>Methanobacteriati</taxon>
        <taxon>Methanobacteriota</taxon>
        <taxon>Stenosarchaea group</taxon>
        <taxon>Methanomicrobia</taxon>
        <taxon>Methanosarcinales</taxon>
        <taxon>ANME-2 cluster</taxon>
        <taxon>Candidatus Syntropharchaeum</taxon>
    </lineage>
</organism>
<feature type="coiled-coil region" evidence="7">
    <location>
        <begin position="112"/>
        <end position="139"/>
    </location>
</feature>
<evidence type="ECO:0000256" key="5">
    <source>
        <dbReference type="HAMAP-Rule" id="MF_00308"/>
    </source>
</evidence>
<dbReference type="Pfam" id="PF02996">
    <property type="entry name" value="Prefoldin"/>
    <property type="match status" value="1"/>
</dbReference>
<reference evidence="8" key="1">
    <citation type="submission" date="2016-05" db="EMBL/GenBank/DDBJ databases">
        <title>Microbial consortia oxidize butane by reversing methanogenesis.</title>
        <authorList>
            <person name="Laso-Perez R."/>
            <person name="Richter M."/>
            <person name="Wegener G."/>
            <person name="Musat F."/>
        </authorList>
    </citation>
    <scope>NUCLEOTIDE SEQUENCE [LARGE SCALE GENOMIC DNA]</scope>
    <source>
        <strain evidence="8">BOX2</strain>
    </source>
</reference>
<dbReference type="CDD" id="cd23160">
    <property type="entry name" value="Prefoldin_alpha_GimC"/>
    <property type="match status" value="1"/>
</dbReference>
<dbReference type="GO" id="GO:0005737">
    <property type="term" value="C:cytoplasm"/>
    <property type="evidence" value="ECO:0007669"/>
    <property type="project" value="UniProtKB-SubCell"/>
</dbReference>
<dbReference type="HAMAP" id="MF_00308">
    <property type="entry name" value="PfdA"/>
    <property type="match status" value="1"/>
</dbReference>
<evidence type="ECO:0000256" key="7">
    <source>
        <dbReference type="SAM" id="Coils"/>
    </source>
</evidence>
<dbReference type="Proteomes" id="UP000186940">
    <property type="component" value="Unassembled WGS sequence"/>
</dbReference>
<keyword evidence="3 5" id="KW-0143">Chaperone</keyword>
<proteinExistence type="inferred from homology"/>